<dbReference type="Gene3D" id="2.160.20.80">
    <property type="entry name" value="E3 ubiquitin-protein ligase SopA"/>
    <property type="match status" value="1"/>
</dbReference>
<keyword evidence="3" id="KW-1185">Reference proteome</keyword>
<dbReference type="RefSeq" id="WP_344742023.1">
    <property type="nucleotide sequence ID" value="NZ_BAAAYR010000002.1"/>
</dbReference>
<dbReference type="InterPro" id="IPR007061">
    <property type="entry name" value="MST-like"/>
</dbReference>
<proteinExistence type="predicted"/>
<dbReference type="SUPFAM" id="SSF141571">
    <property type="entry name" value="Pentapeptide repeat-like"/>
    <property type="match status" value="1"/>
</dbReference>
<evidence type="ECO:0000313" key="2">
    <source>
        <dbReference type="EMBL" id="GAA3563243.1"/>
    </source>
</evidence>
<dbReference type="InterPro" id="IPR024775">
    <property type="entry name" value="DinB-like"/>
</dbReference>
<reference evidence="3" key="1">
    <citation type="journal article" date="2019" name="Int. J. Syst. Evol. Microbiol.">
        <title>The Global Catalogue of Microorganisms (GCM) 10K type strain sequencing project: providing services to taxonomists for standard genome sequencing and annotation.</title>
        <authorList>
            <consortium name="The Broad Institute Genomics Platform"/>
            <consortium name="The Broad Institute Genome Sequencing Center for Infectious Disease"/>
            <person name="Wu L."/>
            <person name="Ma J."/>
        </authorList>
    </citation>
    <scope>NUCLEOTIDE SEQUENCE [LARGE SCALE GENOMIC DNA]</scope>
    <source>
        <strain evidence="3">JCM 16540</strain>
    </source>
</reference>
<dbReference type="InterPro" id="IPR001646">
    <property type="entry name" value="5peptide_repeat"/>
</dbReference>
<gene>
    <name evidence="2" type="ORF">GCM10022197_18490</name>
</gene>
<sequence>MADTAPWEPPLRGTEVEHLLGALDRQRATFRWKADGRGRAGLTTTVGASTMTLGGLLMHLALVEDVYSARRLLGAPLGEPWDAMPDDPDLEWSAAAGLEPAALYALYDGAVARARGRYTAALERGGLDAPLDLGPGRPVMSLRRLLFDLLEEYARHTGHADLLSEAVDGRIGEDPPEDWVPVGAVEDGEGHEPAVPHFARRRMLGARFDGVDLTGAAFTHVDLDGSTFRGANFRRVTITKSDLVDVSITAGDLENVVINDVEIGPLVDAELSRRDPDRALAHPQDADGFRRGWALLEQRWAETVAHARQLPPEQLHVSVDGEWSFVETLRHLVFATQSWVGRGILDDPAPWHRLGLPWDEAPDDWGLPRDREARPTLDEVLAVRAEQQATVRRVLADLTDARLDAVPEVAHDTAWPPPGESVRQCLGVVLNEEYEHRRYAERDLALLETGD</sequence>
<comment type="caution">
    <text evidence="2">The sequence shown here is derived from an EMBL/GenBank/DDBJ whole genome shotgun (WGS) entry which is preliminary data.</text>
</comment>
<accession>A0ABP6XCY9</accession>
<dbReference type="Pfam" id="PF04978">
    <property type="entry name" value="MST"/>
    <property type="match status" value="1"/>
</dbReference>
<dbReference type="EMBL" id="BAAAYR010000002">
    <property type="protein sequence ID" value="GAA3563243.1"/>
    <property type="molecule type" value="Genomic_DNA"/>
</dbReference>
<dbReference type="SUPFAM" id="SSF109854">
    <property type="entry name" value="DinB/YfiT-like putative metalloenzymes"/>
    <property type="match status" value="2"/>
</dbReference>
<dbReference type="Proteomes" id="UP001500767">
    <property type="component" value="Unassembled WGS sequence"/>
</dbReference>
<protein>
    <recommendedName>
        <fullName evidence="1">DinB-like domain-containing protein</fullName>
    </recommendedName>
</protein>
<feature type="domain" description="DinB-like" evidence="1">
    <location>
        <begin position="296"/>
        <end position="439"/>
    </location>
</feature>
<evidence type="ECO:0000259" key="1">
    <source>
        <dbReference type="Pfam" id="PF12867"/>
    </source>
</evidence>
<dbReference type="Pfam" id="PF00805">
    <property type="entry name" value="Pentapeptide"/>
    <property type="match status" value="1"/>
</dbReference>
<dbReference type="Pfam" id="PF12867">
    <property type="entry name" value="DinB_2"/>
    <property type="match status" value="1"/>
</dbReference>
<dbReference type="Gene3D" id="1.20.120.450">
    <property type="entry name" value="dinb family like domain"/>
    <property type="match status" value="2"/>
</dbReference>
<organism evidence="2 3">
    <name type="scientific">Microlunatus spumicola</name>
    <dbReference type="NCBI Taxonomy" id="81499"/>
    <lineage>
        <taxon>Bacteria</taxon>
        <taxon>Bacillati</taxon>
        <taxon>Actinomycetota</taxon>
        <taxon>Actinomycetes</taxon>
        <taxon>Propionibacteriales</taxon>
        <taxon>Propionibacteriaceae</taxon>
        <taxon>Microlunatus</taxon>
    </lineage>
</organism>
<evidence type="ECO:0000313" key="3">
    <source>
        <dbReference type="Proteomes" id="UP001500767"/>
    </source>
</evidence>
<dbReference type="InterPro" id="IPR034660">
    <property type="entry name" value="DinB/YfiT-like"/>
</dbReference>
<name>A0ABP6XCY9_9ACTN</name>